<evidence type="ECO:0000256" key="1">
    <source>
        <dbReference type="SAM" id="MobiDB-lite"/>
    </source>
</evidence>
<gene>
    <name evidence="2" type="ORF">EDD18DRAFT_1328523</name>
</gene>
<comment type="caution">
    <text evidence="2">The sequence shown here is derived from an EMBL/GenBank/DDBJ whole genome shotgun (WGS) entry which is preliminary data.</text>
</comment>
<accession>A0AA39QFY7</accession>
<feature type="compositionally biased region" description="Basic and acidic residues" evidence="1">
    <location>
        <begin position="124"/>
        <end position="133"/>
    </location>
</feature>
<dbReference type="AlphaFoldDB" id="A0AA39QFY7"/>
<dbReference type="Proteomes" id="UP001175228">
    <property type="component" value="Unassembled WGS sequence"/>
</dbReference>
<dbReference type="EMBL" id="JAUEPU010000006">
    <property type="protein sequence ID" value="KAK0501609.1"/>
    <property type="molecule type" value="Genomic_DNA"/>
</dbReference>
<evidence type="ECO:0000313" key="2">
    <source>
        <dbReference type="EMBL" id="KAK0501609.1"/>
    </source>
</evidence>
<name>A0AA39QFY7_9AGAR</name>
<reference evidence="2" key="1">
    <citation type="submission" date="2023-06" db="EMBL/GenBank/DDBJ databases">
        <authorList>
            <consortium name="Lawrence Berkeley National Laboratory"/>
            <person name="Ahrendt S."/>
            <person name="Sahu N."/>
            <person name="Indic B."/>
            <person name="Wong-Bajracharya J."/>
            <person name="Merenyi Z."/>
            <person name="Ke H.-M."/>
            <person name="Monk M."/>
            <person name="Kocsube S."/>
            <person name="Drula E."/>
            <person name="Lipzen A."/>
            <person name="Balint B."/>
            <person name="Henrissat B."/>
            <person name="Andreopoulos B."/>
            <person name="Martin F.M."/>
            <person name="Harder C.B."/>
            <person name="Rigling D."/>
            <person name="Ford K.L."/>
            <person name="Foster G.D."/>
            <person name="Pangilinan J."/>
            <person name="Papanicolaou A."/>
            <person name="Barry K."/>
            <person name="LaButti K."/>
            <person name="Viragh M."/>
            <person name="Koriabine M."/>
            <person name="Yan M."/>
            <person name="Riley R."/>
            <person name="Champramary S."/>
            <person name="Plett K.L."/>
            <person name="Tsai I.J."/>
            <person name="Slot J."/>
            <person name="Sipos G."/>
            <person name="Plett J."/>
            <person name="Nagy L.G."/>
            <person name="Grigoriev I.V."/>
        </authorList>
    </citation>
    <scope>NUCLEOTIDE SEQUENCE</scope>
    <source>
        <strain evidence="2">HWK02</strain>
    </source>
</reference>
<proteinExistence type="predicted"/>
<keyword evidence="3" id="KW-1185">Reference proteome</keyword>
<sequence length="251" mass="29010">MREYTFVKCYRLSTYYKPQREPPEYKQDLDNGYLIWFARDCGFQVKNISETYGIFAPSVHTRRRGGSNVKNFARQERFGARHIPGVRACDKDREELHKTKRTISGKLTGEKYVKKWNGKRQAKTRSERGKEKSLVNTAPQGHVPRPTSPKRRDPERILWSGKLKNTALRPRFGLFFAGYSTLKSWLPTSNDPVDATSFAPPPDADRQTTLIAVTYKVEFFKSAAQEFDFITSWWEGDIWCIGHVAALYIST</sequence>
<evidence type="ECO:0000313" key="3">
    <source>
        <dbReference type="Proteomes" id="UP001175228"/>
    </source>
</evidence>
<organism evidence="2 3">
    <name type="scientific">Armillaria luteobubalina</name>
    <dbReference type="NCBI Taxonomy" id="153913"/>
    <lineage>
        <taxon>Eukaryota</taxon>
        <taxon>Fungi</taxon>
        <taxon>Dikarya</taxon>
        <taxon>Basidiomycota</taxon>
        <taxon>Agaricomycotina</taxon>
        <taxon>Agaricomycetes</taxon>
        <taxon>Agaricomycetidae</taxon>
        <taxon>Agaricales</taxon>
        <taxon>Marasmiineae</taxon>
        <taxon>Physalacriaceae</taxon>
        <taxon>Armillaria</taxon>
    </lineage>
</organism>
<protein>
    <submittedName>
        <fullName evidence="2">Uncharacterized protein</fullName>
    </submittedName>
</protein>
<feature type="region of interest" description="Disordered" evidence="1">
    <location>
        <begin position="117"/>
        <end position="154"/>
    </location>
</feature>